<sequence length="37" mass="4151">MGSHVPLSRCMSNKGTIWKTTMVKKMRSNVDASLQNL</sequence>
<accession>A0A2P2ILS1</accession>
<organism evidence="1">
    <name type="scientific">Rhizophora mucronata</name>
    <name type="common">Asiatic mangrove</name>
    <dbReference type="NCBI Taxonomy" id="61149"/>
    <lineage>
        <taxon>Eukaryota</taxon>
        <taxon>Viridiplantae</taxon>
        <taxon>Streptophyta</taxon>
        <taxon>Embryophyta</taxon>
        <taxon>Tracheophyta</taxon>
        <taxon>Spermatophyta</taxon>
        <taxon>Magnoliopsida</taxon>
        <taxon>eudicotyledons</taxon>
        <taxon>Gunneridae</taxon>
        <taxon>Pentapetalae</taxon>
        <taxon>rosids</taxon>
        <taxon>fabids</taxon>
        <taxon>Malpighiales</taxon>
        <taxon>Rhizophoraceae</taxon>
        <taxon>Rhizophora</taxon>
    </lineage>
</organism>
<name>A0A2P2ILS1_RHIMU</name>
<reference evidence="1" key="1">
    <citation type="submission" date="2018-02" db="EMBL/GenBank/DDBJ databases">
        <title>Rhizophora mucronata_Transcriptome.</title>
        <authorList>
            <person name="Meera S.P."/>
            <person name="Sreeshan A."/>
            <person name="Augustine A."/>
        </authorList>
    </citation>
    <scope>NUCLEOTIDE SEQUENCE</scope>
    <source>
        <tissue evidence="1">Leaf</tissue>
    </source>
</reference>
<dbReference type="EMBL" id="GGEC01001671">
    <property type="protein sequence ID" value="MBW82154.1"/>
    <property type="molecule type" value="Transcribed_RNA"/>
</dbReference>
<dbReference type="AlphaFoldDB" id="A0A2P2ILS1"/>
<evidence type="ECO:0000313" key="1">
    <source>
        <dbReference type="EMBL" id="MBW82154.1"/>
    </source>
</evidence>
<protein>
    <submittedName>
        <fullName evidence="1">Uncharacterized protein</fullName>
    </submittedName>
</protein>
<proteinExistence type="predicted"/>